<evidence type="ECO:0000313" key="2">
    <source>
        <dbReference type="Proteomes" id="UP000679388"/>
    </source>
</evidence>
<accession>A0AAX1MDV4</accession>
<reference evidence="1" key="1">
    <citation type="submission" date="2020-07" db="EMBL/GenBank/DDBJ databases">
        <title>Acinetobacter junii strain YR7 chromosome and plasmid pNDM-YR7.</title>
        <authorList>
            <person name="Tang B."/>
        </authorList>
    </citation>
    <scope>NUCLEOTIDE SEQUENCE</scope>
    <source>
        <strain evidence="1">YR7</strain>
    </source>
</reference>
<dbReference type="AlphaFoldDB" id="A0AAX1MDV4"/>
<dbReference type="Proteomes" id="UP000679388">
    <property type="component" value="Chromosome"/>
</dbReference>
<gene>
    <name evidence="1" type="ORF">H2677_10140</name>
</gene>
<dbReference type="InterPro" id="IPR029069">
    <property type="entry name" value="HotDog_dom_sf"/>
</dbReference>
<protein>
    <submittedName>
        <fullName evidence="1">DUF4442 domain-containing protein</fullName>
    </submittedName>
</protein>
<organism evidence="1 2">
    <name type="scientific">Acinetobacter junii</name>
    <dbReference type="NCBI Taxonomy" id="40215"/>
    <lineage>
        <taxon>Bacteria</taxon>
        <taxon>Pseudomonadati</taxon>
        <taxon>Pseudomonadota</taxon>
        <taxon>Gammaproteobacteria</taxon>
        <taxon>Moraxellales</taxon>
        <taxon>Moraxellaceae</taxon>
        <taxon>Acinetobacter</taxon>
    </lineage>
</organism>
<dbReference type="SUPFAM" id="SSF54637">
    <property type="entry name" value="Thioesterase/thiol ester dehydrase-isomerase"/>
    <property type="match status" value="1"/>
</dbReference>
<dbReference type="GeneID" id="70092878"/>
<dbReference type="Gene3D" id="3.10.129.10">
    <property type="entry name" value="Hotdog Thioesterase"/>
    <property type="match status" value="1"/>
</dbReference>
<sequence length="166" mass="18399">MVSFISNFANKFNKQPSAHVNDVWIAYKSLKKVSMELMVSKLVSNFAPYFLSLNPKVERLDEDICIASISKSKVGEHNGTIQAIAICHGLEFVTRELAEASIPKNLSWKTKGMQVNYLAIADSDIKLIAISEDEWRVGDVRVKIQAQKMNGAAVVNGTITLEVSEI</sequence>
<name>A0AAX1MDV4_ACIJU</name>
<proteinExistence type="predicted"/>
<dbReference type="EMBL" id="CP059558">
    <property type="protein sequence ID" value="QUY35637.1"/>
    <property type="molecule type" value="Genomic_DNA"/>
</dbReference>
<dbReference type="RefSeq" id="WP_212638466.1">
    <property type="nucleotide sequence ID" value="NZ_CP059558.1"/>
</dbReference>
<evidence type="ECO:0000313" key="1">
    <source>
        <dbReference type="EMBL" id="QUY35637.1"/>
    </source>
</evidence>
<dbReference type="InterPro" id="IPR027961">
    <property type="entry name" value="DUF4442"/>
</dbReference>
<dbReference type="Pfam" id="PF14539">
    <property type="entry name" value="DUF4442"/>
    <property type="match status" value="1"/>
</dbReference>